<dbReference type="Pfam" id="PF14378">
    <property type="entry name" value="PAP2_3"/>
    <property type="match status" value="1"/>
</dbReference>
<dbReference type="Proteomes" id="UP001344447">
    <property type="component" value="Unassembled WGS sequence"/>
</dbReference>
<name>A0AAN7TVD0_9MYCE</name>
<feature type="domain" description="Inositolphosphotransferase Aur1/Ipt1" evidence="7">
    <location>
        <begin position="370"/>
        <end position="494"/>
    </location>
</feature>
<evidence type="ECO:0000256" key="2">
    <source>
        <dbReference type="ARBA" id="ARBA00022692"/>
    </source>
</evidence>
<feature type="compositionally biased region" description="Polar residues" evidence="5">
    <location>
        <begin position="28"/>
        <end position="41"/>
    </location>
</feature>
<dbReference type="SUPFAM" id="SSF48317">
    <property type="entry name" value="Acid phosphatase/Vanadium-dependent haloperoxidase"/>
    <property type="match status" value="1"/>
</dbReference>
<feature type="transmembrane region" description="Helical" evidence="6">
    <location>
        <begin position="196"/>
        <end position="215"/>
    </location>
</feature>
<feature type="transmembrane region" description="Helical" evidence="6">
    <location>
        <begin position="332"/>
        <end position="351"/>
    </location>
</feature>
<feature type="transmembrane region" description="Helical" evidence="6">
    <location>
        <begin position="248"/>
        <end position="274"/>
    </location>
</feature>
<comment type="subcellular location">
    <subcellularLocation>
        <location evidence="1">Membrane</location>
        <topology evidence="1">Multi-pass membrane protein</topology>
    </subcellularLocation>
</comment>
<protein>
    <recommendedName>
        <fullName evidence="7">Inositolphosphotransferase Aur1/Ipt1 domain-containing protein</fullName>
    </recommendedName>
</protein>
<evidence type="ECO:0000256" key="5">
    <source>
        <dbReference type="SAM" id="MobiDB-lite"/>
    </source>
</evidence>
<proteinExistence type="predicted"/>
<sequence length="532" mass="59531">MGVQQQSELQSQSSAKYFSLREDVSTESLSDIDSQADINNTGNGGKDYVSPPRLSLWGWYTPSQYRGNSSGVNMKNLSASEDTISLSSLDHQQQPMLMIDSSNSDNEDGASGKDFKIDIHLKEDDDDNTRIKYNTRGGTLRNSSNKTQTTALNNSNKDITTLGGSTNSTSKFLYSSVDQSNGSTIRYPYSPSYSDATFTILCGVVVLFSIVYSLLVGPIQIMFAFLVSILVFISYICASFAANNRIYLYSITALAVGLGLTIPSFFAATGAVVLGTGRDKETWDIQLFKSDQVLMGWMWPKGQMAIFVDESSIVGPDSFIGRLSTEILQLSYISYYIWGYFMEIYILYNLWRCHLSKDPQQQKMMPIWDQRLKMFICSWISTYFIVFSINLIFPAESPRVYIGKKLDLYKNKLTGFGFAGFVRDRIDNAAKGSFGSFPSGHIATSFAIGLSSYKILPAYGFISTIAAILIAIATMYLRYHYFVDFLAALPVTIFCLLYGGFYTPSDFKNVFVNCFYSIKSMFQNILSKFNNK</sequence>
<gene>
    <name evidence="8" type="ORF">RB653_007424</name>
</gene>
<dbReference type="InterPro" id="IPR036938">
    <property type="entry name" value="PAP2/HPO_sf"/>
</dbReference>
<evidence type="ECO:0000256" key="3">
    <source>
        <dbReference type="ARBA" id="ARBA00022989"/>
    </source>
</evidence>
<dbReference type="PANTHER" id="PTHR31310:SF7">
    <property type="entry name" value="PA-PHOSPHATASE RELATED-FAMILY PROTEIN DDB_G0268928"/>
    <property type="match status" value="1"/>
</dbReference>
<dbReference type="InterPro" id="IPR052185">
    <property type="entry name" value="IPC_Synthase-Related"/>
</dbReference>
<keyword evidence="4 6" id="KW-0472">Membrane</keyword>
<evidence type="ECO:0000256" key="1">
    <source>
        <dbReference type="ARBA" id="ARBA00004141"/>
    </source>
</evidence>
<feature type="transmembrane region" description="Helical" evidence="6">
    <location>
        <begin position="372"/>
        <end position="393"/>
    </location>
</feature>
<dbReference type="FunFam" id="1.20.144.10:FF:000078">
    <property type="entry name" value="PA-phosphatase related-family protein DDB_G0268928"/>
    <property type="match status" value="1"/>
</dbReference>
<reference evidence="8 9" key="1">
    <citation type="submission" date="2023-11" db="EMBL/GenBank/DDBJ databases">
        <title>Dfirmibasis_genome.</title>
        <authorList>
            <person name="Edelbroek B."/>
            <person name="Kjellin J."/>
            <person name="Jerlstrom-Hultqvist J."/>
            <person name="Soderbom F."/>
        </authorList>
    </citation>
    <scope>NUCLEOTIDE SEQUENCE [LARGE SCALE GENOMIC DNA]</scope>
    <source>
        <strain evidence="8 9">TNS-C-14</strain>
    </source>
</reference>
<accession>A0AAN7TVD0</accession>
<keyword evidence="9" id="KW-1185">Reference proteome</keyword>
<dbReference type="GO" id="GO:0016020">
    <property type="term" value="C:membrane"/>
    <property type="evidence" value="ECO:0007669"/>
    <property type="project" value="UniProtKB-SubCell"/>
</dbReference>
<keyword evidence="2 6" id="KW-0812">Transmembrane</keyword>
<comment type="caution">
    <text evidence="8">The sequence shown here is derived from an EMBL/GenBank/DDBJ whole genome shotgun (WGS) entry which is preliminary data.</text>
</comment>
<keyword evidence="3 6" id="KW-1133">Transmembrane helix</keyword>
<evidence type="ECO:0000256" key="6">
    <source>
        <dbReference type="SAM" id="Phobius"/>
    </source>
</evidence>
<organism evidence="8 9">
    <name type="scientific">Dictyostelium firmibasis</name>
    <dbReference type="NCBI Taxonomy" id="79012"/>
    <lineage>
        <taxon>Eukaryota</taxon>
        <taxon>Amoebozoa</taxon>
        <taxon>Evosea</taxon>
        <taxon>Eumycetozoa</taxon>
        <taxon>Dictyostelia</taxon>
        <taxon>Dictyosteliales</taxon>
        <taxon>Dictyosteliaceae</taxon>
        <taxon>Dictyostelium</taxon>
    </lineage>
</organism>
<evidence type="ECO:0000313" key="9">
    <source>
        <dbReference type="Proteomes" id="UP001344447"/>
    </source>
</evidence>
<evidence type="ECO:0000256" key="4">
    <source>
        <dbReference type="ARBA" id="ARBA00023136"/>
    </source>
</evidence>
<dbReference type="AlphaFoldDB" id="A0AAN7TVD0"/>
<dbReference type="PANTHER" id="PTHR31310">
    <property type="match status" value="1"/>
</dbReference>
<feature type="transmembrane region" description="Helical" evidence="6">
    <location>
        <begin position="481"/>
        <end position="501"/>
    </location>
</feature>
<dbReference type="EMBL" id="JAVFKY010000005">
    <property type="protein sequence ID" value="KAK5576283.1"/>
    <property type="molecule type" value="Genomic_DNA"/>
</dbReference>
<dbReference type="Gene3D" id="1.20.144.10">
    <property type="entry name" value="Phosphatidic acid phosphatase type 2/haloperoxidase"/>
    <property type="match status" value="1"/>
</dbReference>
<evidence type="ECO:0000259" key="7">
    <source>
        <dbReference type="Pfam" id="PF14378"/>
    </source>
</evidence>
<feature type="transmembrane region" description="Helical" evidence="6">
    <location>
        <begin position="221"/>
        <end position="241"/>
    </location>
</feature>
<feature type="region of interest" description="Disordered" evidence="5">
    <location>
        <begin position="28"/>
        <end position="47"/>
    </location>
</feature>
<feature type="transmembrane region" description="Helical" evidence="6">
    <location>
        <begin position="455"/>
        <end position="474"/>
    </location>
</feature>
<evidence type="ECO:0000313" key="8">
    <source>
        <dbReference type="EMBL" id="KAK5576283.1"/>
    </source>
</evidence>
<dbReference type="InterPro" id="IPR026841">
    <property type="entry name" value="Aur1/Ipt1"/>
</dbReference>